<dbReference type="PaxDb" id="4577-GRMZM5G825076_P01"/>
<sequence>MARPRSLRPLTISAGTIDFTRAGPSSSAATLPKYPRHGLPASSSNDQSSFGALFPNRSANVMGIFTCQSSANEGIANVGVQFQDSSVHGLQKLPFKSMTHQHPTLPGDRICVTCMNVGGLNLQCCYNLT</sequence>
<reference evidence="1" key="1">
    <citation type="submission" date="2015-12" db="EMBL/GenBank/DDBJ databases">
        <title>Update maize B73 reference genome by single molecule sequencing technologies.</title>
        <authorList>
            <consortium name="Maize Genome Sequencing Project"/>
            <person name="Ware D."/>
        </authorList>
    </citation>
    <scope>NUCLEOTIDE SEQUENCE [LARGE SCALE GENOMIC DNA]</scope>
    <source>
        <tissue evidence="1">Seedling</tissue>
    </source>
</reference>
<dbReference type="InParanoid" id="A0A1D6EHD3"/>
<gene>
    <name evidence="1" type="ORF">ZEAMMB73_Zm00001d004759</name>
</gene>
<proteinExistence type="predicted"/>
<protein>
    <submittedName>
        <fullName evidence="1">Uncharacterized protein</fullName>
    </submittedName>
</protein>
<organism evidence="1">
    <name type="scientific">Zea mays</name>
    <name type="common">Maize</name>
    <dbReference type="NCBI Taxonomy" id="4577"/>
    <lineage>
        <taxon>Eukaryota</taxon>
        <taxon>Viridiplantae</taxon>
        <taxon>Streptophyta</taxon>
        <taxon>Embryophyta</taxon>
        <taxon>Tracheophyta</taxon>
        <taxon>Spermatophyta</taxon>
        <taxon>Magnoliopsida</taxon>
        <taxon>Liliopsida</taxon>
        <taxon>Poales</taxon>
        <taxon>Poaceae</taxon>
        <taxon>PACMAD clade</taxon>
        <taxon>Panicoideae</taxon>
        <taxon>Andropogonodae</taxon>
        <taxon>Andropogoneae</taxon>
        <taxon>Tripsacinae</taxon>
        <taxon>Zea</taxon>
    </lineage>
</organism>
<evidence type="ECO:0000313" key="1">
    <source>
        <dbReference type="EMBL" id="ONM19535.1"/>
    </source>
</evidence>
<dbReference type="AlphaFoldDB" id="A0A1D6EHD3"/>
<accession>A0A1D6EHD3</accession>
<name>A0A1D6EHD3_MAIZE</name>
<dbReference type="EMBL" id="CM007648">
    <property type="protein sequence ID" value="ONM19535.1"/>
    <property type="molecule type" value="Genomic_DNA"/>
</dbReference>